<dbReference type="Proteomes" id="UP000305921">
    <property type="component" value="Unassembled WGS sequence"/>
</dbReference>
<feature type="compositionally biased region" description="Polar residues" evidence="2">
    <location>
        <begin position="155"/>
        <end position="166"/>
    </location>
</feature>
<evidence type="ECO:0000313" key="4">
    <source>
        <dbReference type="EMBL" id="TLQ38848.1"/>
    </source>
</evidence>
<evidence type="ECO:0008006" key="6">
    <source>
        <dbReference type="Google" id="ProtNLM"/>
    </source>
</evidence>
<sequence length="205" mass="21207">MSPDERETFDQVIAGFNTEAVEIIDPTPYGGAPAGKTGLTPRGKVVMGLAGAAILGATLVGYTAYSADSDQADARAQEITLQRERLELERMKEINKANADDRKAATEASTARQAALSDCIKDGSAQIGKTGGPWSRTQVVDECQKLGDGDDWSDTKTGTDMANAASTSDLNTNDDGGDSGNNGLLWLVGGGAALAVIGAKKAKKA</sequence>
<keyword evidence="1" id="KW-0175">Coiled coil</keyword>
<feature type="coiled-coil region" evidence="1">
    <location>
        <begin position="69"/>
        <end position="96"/>
    </location>
</feature>
<dbReference type="RefSeq" id="WP_138058416.1">
    <property type="nucleotide sequence ID" value="NZ_VAWE01000004.1"/>
</dbReference>
<feature type="region of interest" description="Disordered" evidence="2">
    <location>
        <begin position="145"/>
        <end position="175"/>
    </location>
</feature>
<accession>A0A5R9DQW4</accession>
<organism evidence="4 5">
    <name type="scientific">Streptomyces marianii</name>
    <dbReference type="NCBI Taxonomy" id="1817406"/>
    <lineage>
        <taxon>Bacteria</taxon>
        <taxon>Bacillati</taxon>
        <taxon>Actinomycetota</taxon>
        <taxon>Actinomycetes</taxon>
        <taxon>Kitasatosporales</taxon>
        <taxon>Streptomycetaceae</taxon>
        <taxon>Streptomyces</taxon>
    </lineage>
</organism>
<evidence type="ECO:0000313" key="5">
    <source>
        <dbReference type="Proteomes" id="UP000305921"/>
    </source>
</evidence>
<feature type="transmembrane region" description="Helical" evidence="3">
    <location>
        <begin position="45"/>
        <end position="65"/>
    </location>
</feature>
<keyword evidence="3" id="KW-1133">Transmembrane helix</keyword>
<protein>
    <recommendedName>
        <fullName evidence="6">LPXTG cell wall anchor domain-containing protein</fullName>
    </recommendedName>
</protein>
<keyword evidence="3" id="KW-0812">Transmembrane</keyword>
<dbReference type="AlphaFoldDB" id="A0A5R9DQW4"/>
<dbReference type="EMBL" id="VAWE01000004">
    <property type="protein sequence ID" value="TLQ38848.1"/>
    <property type="molecule type" value="Genomic_DNA"/>
</dbReference>
<keyword evidence="5" id="KW-1185">Reference proteome</keyword>
<keyword evidence="3" id="KW-0472">Membrane</keyword>
<evidence type="ECO:0000256" key="3">
    <source>
        <dbReference type="SAM" id="Phobius"/>
    </source>
</evidence>
<feature type="transmembrane region" description="Helical" evidence="3">
    <location>
        <begin position="183"/>
        <end position="199"/>
    </location>
</feature>
<comment type="caution">
    <text evidence="4">The sequence shown here is derived from an EMBL/GenBank/DDBJ whole genome shotgun (WGS) entry which is preliminary data.</text>
</comment>
<reference evidence="4 5" key="1">
    <citation type="submission" date="2019-05" db="EMBL/GenBank/DDBJ databases">
        <title>Streptomyces marianii sp. nov., a novel marine actinomycete from southern coast of India.</title>
        <authorList>
            <person name="Iniyan A.M."/>
            <person name="Wink J."/>
            <person name="Ramprasad E."/>
            <person name="Ramana C.V."/>
            <person name="Bunk B."/>
            <person name="Sproer C."/>
            <person name="Joseph F.-J.R.S."/>
            <person name="Vincent S.G.P."/>
        </authorList>
    </citation>
    <scope>NUCLEOTIDE SEQUENCE [LARGE SCALE GENOMIC DNA]</scope>
    <source>
        <strain evidence="4 5">ICN19</strain>
    </source>
</reference>
<evidence type="ECO:0000256" key="2">
    <source>
        <dbReference type="SAM" id="MobiDB-lite"/>
    </source>
</evidence>
<proteinExistence type="predicted"/>
<gene>
    <name evidence="4" type="ORF">FEF34_40260</name>
</gene>
<evidence type="ECO:0000256" key="1">
    <source>
        <dbReference type="SAM" id="Coils"/>
    </source>
</evidence>
<name>A0A5R9DQW4_9ACTN</name>